<protein>
    <submittedName>
        <fullName evidence="1">Uncharacterized protein</fullName>
    </submittedName>
</protein>
<dbReference type="AlphaFoldDB" id="A0AAN9ADQ3"/>
<name>A0AAN9ADQ3_HALRR</name>
<evidence type="ECO:0000313" key="1">
    <source>
        <dbReference type="EMBL" id="KAK7080617.1"/>
    </source>
</evidence>
<reference evidence="1 2" key="1">
    <citation type="submission" date="2023-11" db="EMBL/GenBank/DDBJ databases">
        <title>Halocaridina rubra genome assembly.</title>
        <authorList>
            <person name="Smith C."/>
        </authorList>
    </citation>
    <scope>NUCLEOTIDE SEQUENCE [LARGE SCALE GENOMIC DNA]</scope>
    <source>
        <strain evidence="1">EP-1</strain>
        <tissue evidence="1">Whole</tissue>
    </source>
</reference>
<dbReference type="Proteomes" id="UP001381693">
    <property type="component" value="Unassembled WGS sequence"/>
</dbReference>
<sequence length="104" mass="12133">MYPTYPYLIHEMFAVRIETQSVRDFHTFAALSFRLQRLLQNANVDFYMKSTPYNMRMRSTITIIIIKYGNIDAAHSNYNYSGCFGISCQCDKIPLLTSIFLLLT</sequence>
<evidence type="ECO:0000313" key="2">
    <source>
        <dbReference type="Proteomes" id="UP001381693"/>
    </source>
</evidence>
<dbReference type="EMBL" id="JAXCGZ010005847">
    <property type="protein sequence ID" value="KAK7080617.1"/>
    <property type="molecule type" value="Genomic_DNA"/>
</dbReference>
<comment type="caution">
    <text evidence="1">The sequence shown here is derived from an EMBL/GenBank/DDBJ whole genome shotgun (WGS) entry which is preliminary data.</text>
</comment>
<organism evidence="1 2">
    <name type="scientific">Halocaridina rubra</name>
    <name type="common">Hawaiian red shrimp</name>
    <dbReference type="NCBI Taxonomy" id="373956"/>
    <lineage>
        <taxon>Eukaryota</taxon>
        <taxon>Metazoa</taxon>
        <taxon>Ecdysozoa</taxon>
        <taxon>Arthropoda</taxon>
        <taxon>Crustacea</taxon>
        <taxon>Multicrustacea</taxon>
        <taxon>Malacostraca</taxon>
        <taxon>Eumalacostraca</taxon>
        <taxon>Eucarida</taxon>
        <taxon>Decapoda</taxon>
        <taxon>Pleocyemata</taxon>
        <taxon>Caridea</taxon>
        <taxon>Atyoidea</taxon>
        <taxon>Atyidae</taxon>
        <taxon>Halocaridina</taxon>
    </lineage>
</organism>
<proteinExistence type="predicted"/>
<accession>A0AAN9ADQ3</accession>
<keyword evidence="2" id="KW-1185">Reference proteome</keyword>
<gene>
    <name evidence="1" type="ORF">SK128_019039</name>
</gene>